<feature type="domain" description="SAP" evidence="2">
    <location>
        <begin position="13"/>
        <end position="47"/>
    </location>
</feature>
<evidence type="ECO:0000259" key="2">
    <source>
        <dbReference type="PROSITE" id="PS50800"/>
    </source>
</evidence>
<dbReference type="PROSITE" id="PS50800">
    <property type="entry name" value="SAP"/>
    <property type="match status" value="1"/>
</dbReference>
<protein>
    <recommendedName>
        <fullName evidence="2">SAP domain-containing protein</fullName>
    </recommendedName>
</protein>
<reference evidence="3" key="1">
    <citation type="submission" date="2021-01" db="EMBL/GenBank/DDBJ databases">
        <title>Adiantum capillus-veneris genome.</title>
        <authorList>
            <person name="Fang Y."/>
            <person name="Liao Q."/>
        </authorList>
    </citation>
    <scope>NUCLEOTIDE SEQUENCE</scope>
    <source>
        <strain evidence="3">H3</strain>
        <tissue evidence="3">Leaf</tissue>
    </source>
</reference>
<dbReference type="Proteomes" id="UP000886520">
    <property type="component" value="Chromosome 14"/>
</dbReference>
<feature type="region of interest" description="Disordered" evidence="1">
    <location>
        <begin position="708"/>
        <end position="727"/>
    </location>
</feature>
<dbReference type="EMBL" id="JABFUD020000014">
    <property type="protein sequence ID" value="KAI5070182.1"/>
    <property type="molecule type" value="Genomic_DNA"/>
</dbReference>
<dbReference type="InterPro" id="IPR003034">
    <property type="entry name" value="SAP_dom"/>
</dbReference>
<comment type="caution">
    <text evidence="3">The sequence shown here is derived from an EMBL/GenBank/DDBJ whole genome shotgun (WGS) entry which is preliminary data.</text>
</comment>
<dbReference type="AlphaFoldDB" id="A0A9D4UMG4"/>
<dbReference type="InterPro" id="IPR034257">
    <property type="entry name" value="Acinus_RRM"/>
</dbReference>
<keyword evidence="4" id="KW-1185">Reference proteome</keyword>
<dbReference type="Gene3D" id="1.10.720.30">
    <property type="entry name" value="SAP domain"/>
    <property type="match status" value="1"/>
</dbReference>
<dbReference type="PANTHER" id="PTHR47031:SF3">
    <property type="entry name" value="SAP DOMAIN-CONTAINING PROTEIN"/>
    <property type="match status" value="1"/>
</dbReference>
<dbReference type="InterPro" id="IPR036361">
    <property type="entry name" value="SAP_dom_sf"/>
</dbReference>
<feature type="compositionally biased region" description="Basic and acidic residues" evidence="1">
    <location>
        <begin position="462"/>
        <end position="476"/>
    </location>
</feature>
<feature type="compositionally biased region" description="Acidic residues" evidence="1">
    <location>
        <begin position="73"/>
        <end position="83"/>
    </location>
</feature>
<dbReference type="Pfam" id="PF02037">
    <property type="entry name" value="SAP"/>
    <property type="match status" value="1"/>
</dbReference>
<name>A0A9D4UMG4_ADICA</name>
<feature type="region of interest" description="Disordered" evidence="1">
    <location>
        <begin position="448"/>
        <end position="654"/>
    </location>
</feature>
<evidence type="ECO:0000313" key="4">
    <source>
        <dbReference type="Proteomes" id="UP000886520"/>
    </source>
</evidence>
<dbReference type="SMART" id="SM00513">
    <property type="entry name" value="SAP"/>
    <property type="match status" value="1"/>
</dbReference>
<dbReference type="CDD" id="cd12432">
    <property type="entry name" value="RRM_ACINU"/>
    <property type="match status" value="1"/>
</dbReference>
<accession>A0A9D4UMG4</accession>
<dbReference type="OrthoDB" id="5348404at2759"/>
<sequence>MSNPSPSPGNRPLEQLKVAELRDELRKRGLSLKGVKKDLFERLDEAVRKEQTGFVGDKESQGGYFSAAPQYDNTEETSQEDDGMSYLNDIENTQDTPLIVNNASPYVGASDASPVLMEPCKDVGRVEERKDDASIIGDSSLPENTGHDKAMPETDNLATTGNPVPEVDKKVVENVAASGNQRSESETVILDSGNNQTSEADSAVPEIAGHDVAVQNPLGEGEGEGGVFDSNIVGQEVGSTDNTVVVEPAADGALSKPDENEIVADESAVSAQESNGAEVASGTDVVILTEGDKDAPSASVSDDILNAADASVPAVDTVVNTSDSPMQDVEGFERNNLTSVNVVPSVQESVKEPDDGALKIGISEKAKEELVEEDTKKGGLLEGGESLETIGALPEAPMQDGGESVEAIGAAPEEPMQEGGESVEAIGAAPEVPVVEALEELELPVREETQRILAQSDSGAQEESKDIEMSEAHEDLSANQEVSESKPPTAVVEALEPPAEIKAEDIDNADMVDTGNLNEVSGSRAVDEKTSSVKSEPKETESRVSRRAVPVENVKLEQQDTKEESPRNGRTSERFRPRDYESDRPRHSAARTFEERGRFEGRSGRHFKEEGRKDIKETVPKPEEGTDVRAALKRKDDDRDAKQQEPAKRVRRWNSGNQPMIEVTKPLTSGTVNEIVSPEVKREDFTAAPPKLTPKLSGPVRLVPPAAKSGFEANGDKRAVPPSASPPSASLKIERFVRPFTLKAVKDLLAKFGECVDFWMDQIKTHCYVTYSKVDEAVAARNGLYDRQWPPSFVIFSRDGACAAKVHPNPFQDCPFLSFQVTVHIS</sequence>
<evidence type="ECO:0000313" key="3">
    <source>
        <dbReference type="EMBL" id="KAI5070182.1"/>
    </source>
</evidence>
<feature type="compositionally biased region" description="Polar residues" evidence="1">
    <location>
        <begin position="452"/>
        <end position="461"/>
    </location>
</feature>
<feature type="region of interest" description="Disordered" evidence="1">
    <location>
        <begin position="53"/>
        <end position="89"/>
    </location>
</feature>
<proteinExistence type="predicted"/>
<dbReference type="SUPFAM" id="SSF54928">
    <property type="entry name" value="RNA-binding domain, RBD"/>
    <property type="match status" value="1"/>
</dbReference>
<dbReference type="SUPFAM" id="SSF68906">
    <property type="entry name" value="SAP domain"/>
    <property type="match status" value="1"/>
</dbReference>
<dbReference type="InterPro" id="IPR035979">
    <property type="entry name" value="RBD_domain_sf"/>
</dbReference>
<feature type="compositionally biased region" description="Basic and acidic residues" evidence="1">
    <location>
        <begin position="525"/>
        <end position="544"/>
    </location>
</feature>
<organism evidence="3 4">
    <name type="scientific">Adiantum capillus-veneris</name>
    <name type="common">Maidenhair fern</name>
    <dbReference type="NCBI Taxonomy" id="13818"/>
    <lineage>
        <taxon>Eukaryota</taxon>
        <taxon>Viridiplantae</taxon>
        <taxon>Streptophyta</taxon>
        <taxon>Embryophyta</taxon>
        <taxon>Tracheophyta</taxon>
        <taxon>Polypodiopsida</taxon>
        <taxon>Polypodiidae</taxon>
        <taxon>Polypodiales</taxon>
        <taxon>Pteridineae</taxon>
        <taxon>Pteridaceae</taxon>
        <taxon>Vittarioideae</taxon>
        <taxon>Adiantum</taxon>
    </lineage>
</organism>
<feature type="region of interest" description="Disordered" evidence="1">
    <location>
        <begin position="125"/>
        <end position="202"/>
    </location>
</feature>
<feature type="compositionally biased region" description="Basic and acidic residues" evidence="1">
    <location>
        <begin position="633"/>
        <end position="648"/>
    </location>
</feature>
<gene>
    <name evidence="3" type="ORF">GOP47_0014525</name>
</gene>
<feature type="compositionally biased region" description="Basic and acidic residues" evidence="1">
    <location>
        <begin position="554"/>
        <end position="627"/>
    </location>
</feature>
<evidence type="ECO:0000256" key="1">
    <source>
        <dbReference type="SAM" id="MobiDB-lite"/>
    </source>
</evidence>
<dbReference type="PANTHER" id="PTHR47031">
    <property type="entry name" value="SAP DNA-BINDING DOMAIN-CONTAINING PROTEIN"/>
    <property type="match status" value="1"/>
</dbReference>
<dbReference type="GO" id="GO:0003676">
    <property type="term" value="F:nucleic acid binding"/>
    <property type="evidence" value="ECO:0007669"/>
    <property type="project" value="InterPro"/>
</dbReference>